<evidence type="ECO:0000256" key="1">
    <source>
        <dbReference type="SAM" id="MobiDB-lite"/>
    </source>
</evidence>
<feature type="region of interest" description="Disordered" evidence="1">
    <location>
        <begin position="247"/>
        <end position="276"/>
    </location>
</feature>
<proteinExistence type="predicted"/>
<dbReference type="Proteomes" id="UP000886523">
    <property type="component" value="Unassembled WGS sequence"/>
</dbReference>
<evidence type="ECO:0000313" key="3">
    <source>
        <dbReference type="Proteomes" id="UP000886523"/>
    </source>
</evidence>
<organism evidence="2 3">
    <name type="scientific">Hydnum rufescens UP504</name>
    <dbReference type="NCBI Taxonomy" id="1448309"/>
    <lineage>
        <taxon>Eukaryota</taxon>
        <taxon>Fungi</taxon>
        <taxon>Dikarya</taxon>
        <taxon>Basidiomycota</taxon>
        <taxon>Agaricomycotina</taxon>
        <taxon>Agaricomycetes</taxon>
        <taxon>Cantharellales</taxon>
        <taxon>Hydnaceae</taxon>
        <taxon>Hydnum</taxon>
    </lineage>
</organism>
<dbReference type="AlphaFoldDB" id="A0A9P6AWX1"/>
<accession>A0A9P6AWX1</accession>
<gene>
    <name evidence="2" type="ORF">BS47DRAFT_1362486</name>
</gene>
<reference evidence="2" key="1">
    <citation type="journal article" date="2020" name="Nat. Commun.">
        <title>Large-scale genome sequencing of mycorrhizal fungi provides insights into the early evolution of symbiotic traits.</title>
        <authorList>
            <person name="Miyauchi S."/>
            <person name="Kiss E."/>
            <person name="Kuo A."/>
            <person name="Drula E."/>
            <person name="Kohler A."/>
            <person name="Sanchez-Garcia M."/>
            <person name="Morin E."/>
            <person name="Andreopoulos B."/>
            <person name="Barry K.W."/>
            <person name="Bonito G."/>
            <person name="Buee M."/>
            <person name="Carver A."/>
            <person name="Chen C."/>
            <person name="Cichocki N."/>
            <person name="Clum A."/>
            <person name="Culley D."/>
            <person name="Crous P.W."/>
            <person name="Fauchery L."/>
            <person name="Girlanda M."/>
            <person name="Hayes R.D."/>
            <person name="Keri Z."/>
            <person name="LaButti K."/>
            <person name="Lipzen A."/>
            <person name="Lombard V."/>
            <person name="Magnuson J."/>
            <person name="Maillard F."/>
            <person name="Murat C."/>
            <person name="Nolan M."/>
            <person name="Ohm R.A."/>
            <person name="Pangilinan J."/>
            <person name="Pereira M.F."/>
            <person name="Perotto S."/>
            <person name="Peter M."/>
            <person name="Pfister S."/>
            <person name="Riley R."/>
            <person name="Sitrit Y."/>
            <person name="Stielow J.B."/>
            <person name="Szollosi G."/>
            <person name="Zifcakova L."/>
            <person name="Stursova M."/>
            <person name="Spatafora J.W."/>
            <person name="Tedersoo L."/>
            <person name="Vaario L.M."/>
            <person name="Yamada A."/>
            <person name="Yan M."/>
            <person name="Wang P."/>
            <person name="Xu J."/>
            <person name="Bruns T."/>
            <person name="Baldrian P."/>
            <person name="Vilgalys R."/>
            <person name="Dunand C."/>
            <person name="Henrissat B."/>
            <person name="Grigoriev I.V."/>
            <person name="Hibbett D."/>
            <person name="Nagy L.G."/>
            <person name="Martin F.M."/>
        </authorList>
    </citation>
    <scope>NUCLEOTIDE SEQUENCE</scope>
    <source>
        <strain evidence="2">UP504</strain>
    </source>
</reference>
<dbReference type="OrthoDB" id="3269075at2759"/>
<feature type="compositionally biased region" description="Low complexity" evidence="1">
    <location>
        <begin position="264"/>
        <end position="276"/>
    </location>
</feature>
<protein>
    <submittedName>
        <fullName evidence="2">Uncharacterized protein</fullName>
    </submittedName>
</protein>
<evidence type="ECO:0000313" key="2">
    <source>
        <dbReference type="EMBL" id="KAF9513395.1"/>
    </source>
</evidence>
<comment type="caution">
    <text evidence="2">The sequence shown here is derived from an EMBL/GenBank/DDBJ whole genome shotgun (WGS) entry which is preliminary data.</text>
</comment>
<sequence>MAGSAGKCKATITVTNNETGSNGDGAAKLKAKQVTPLSKPCTSALPWKSKPAWTWLLVQKLTEDPPFHIALFSDSVTTAKVEDWPVLKNGVAKTILHQELAAYIFEDDSEQKEKYVLKLKEFAKSVGSCLKILHNEYKDLKATLNSTGHGVKPLDVEEGASAKIKKTFPWWDEFHAFWMDLLNYNPIGMINSASATAEQHTDMFKELLAGEQDMGLKVDVGGLLAGDGLDHEDKQENLEIITLIPDGSSSTSASSQPVTPNVATLGTSKKTSTSHHTLTPLEQFEKPQAGDQELFKIRQESEASMRLAKIEARERLCIEGLKAQEHRNICQLEFQHELQAIAWGPHGGI</sequence>
<dbReference type="EMBL" id="MU128973">
    <property type="protein sequence ID" value="KAF9513395.1"/>
    <property type="molecule type" value="Genomic_DNA"/>
</dbReference>
<name>A0A9P6AWX1_9AGAM</name>
<keyword evidence="3" id="KW-1185">Reference proteome</keyword>